<dbReference type="PROSITE" id="PS51335">
    <property type="entry name" value="ELMO"/>
    <property type="match status" value="1"/>
</dbReference>
<feature type="domain" description="ELMO" evidence="1">
    <location>
        <begin position="136"/>
        <end position="290"/>
    </location>
</feature>
<dbReference type="EMBL" id="VJMH01006938">
    <property type="protein sequence ID" value="KAF0687319.1"/>
    <property type="molecule type" value="Genomic_DNA"/>
</dbReference>
<dbReference type="EMBL" id="CAADRA010006964">
    <property type="protein sequence ID" value="VFT97606.1"/>
    <property type="molecule type" value="Genomic_DNA"/>
</dbReference>
<protein>
    <submittedName>
        <fullName evidence="3">Aste57867_20929 protein</fullName>
    </submittedName>
</protein>
<evidence type="ECO:0000259" key="1">
    <source>
        <dbReference type="PROSITE" id="PS51335"/>
    </source>
</evidence>
<evidence type="ECO:0000313" key="3">
    <source>
        <dbReference type="EMBL" id="VFT97606.1"/>
    </source>
</evidence>
<dbReference type="Pfam" id="PF04727">
    <property type="entry name" value="ELMO_CED12"/>
    <property type="match status" value="1"/>
</dbReference>
<keyword evidence="4" id="KW-1185">Reference proteome</keyword>
<dbReference type="OrthoDB" id="67155at2759"/>
<proteinExistence type="predicted"/>
<dbReference type="Proteomes" id="UP000332933">
    <property type="component" value="Unassembled WGS sequence"/>
</dbReference>
<gene>
    <name evidence="3" type="primary">Aste57867_20929</name>
    <name evidence="2" type="ORF">As57867_020861</name>
    <name evidence="3" type="ORF">ASTE57867_20929</name>
</gene>
<reference evidence="2" key="2">
    <citation type="submission" date="2019-06" db="EMBL/GenBank/DDBJ databases">
        <title>Genomics analysis of Aphanomyces spp. identifies a new class of oomycete effector associated with host adaptation.</title>
        <authorList>
            <person name="Gaulin E."/>
        </authorList>
    </citation>
    <scope>NUCLEOTIDE SEQUENCE</scope>
    <source>
        <strain evidence="2">CBS 578.67</strain>
    </source>
</reference>
<accession>A0A485LGC7</accession>
<dbReference type="PANTHER" id="PTHR12771:SF51">
    <property type="entry name" value="LD01482P"/>
    <property type="match status" value="1"/>
</dbReference>
<dbReference type="AlphaFoldDB" id="A0A485LGC7"/>
<evidence type="ECO:0000313" key="4">
    <source>
        <dbReference type="Proteomes" id="UP000332933"/>
    </source>
</evidence>
<dbReference type="InterPro" id="IPR006816">
    <property type="entry name" value="ELMO_dom"/>
</dbReference>
<dbReference type="PANTHER" id="PTHR12771">
    <property type="entry name" value="ENGULFMENT AND CELL MOTILITY"/>
    <property type="match status" value="1"/>
</dbReference>
<sequence length="296" mass="34636">MDSVTQAIKQAQGYFSFWARFTRFVWNFIVDLITGTCELQRICDVETNDTRGMMVKVRTSVALDNSLQEAQKDIFSLKTFDVPSTLLRVGEIKQFAITKICESNLRMCFLRFNEVNKVYSDALALKDELYDSKNDKHEELLEKLWSNLKPDVRRTGGRYTKEWGEIGFQGQDPMTDFRSMGLLALKQLVYYTEHYPVEAKRALVHSSHPTQWYPFAVTGINITSFVVDVMKERLVDSRFYDKECNLTQLHEFYCMVFSMFDALWVESNPTDLMAFPTIFKHLQQTIRYELVERSFA</sequence>
<name>A0A485LGC7_9STRA</name>
<organism evidence="3 4">
    <name type="scientific">Aphanomyces stellatus</name>
    <dbReference type="NCBI Taxonomy" id="120398"/>
    <lineage>
        <taxon>Eukaryota</taxon>
        <taxon>Sar</taxon>
        <taxon>Stramenopiles</taxon>
        <taxon>Oomycota</taxon>
        <taxon>Saprolegniomycetes</taxon>
        <taxon>Saprolegniales</taxon>
        <taxon>Verrucalvaceae</taxon>
        <taxon>Aphanomyces</taxon>
    </lineage>
</organism>
<reference evidence="3 4" key="1">
    <citation type="submission" date="2019-03" db="EMBL/GenBank/DDBJ databases">
        <authorList>
            <person name="Gaulin E."/>
            <person name="Dumas B."/>
        </authorList>
    </citation>
    <scope>NUCLEOTIDE SEQUENCE [LARGE SCALE GENOMIC DNA]</scope>
    <source>
        <strain evidence="3">CBS 568.67</strain>
    </source>
</reference>
<dbReference type="InterPro" id="IPR050868">
    <property type="entry name" value="ELMO_domain-containing"/>
</dbReference>
<evidence type="ECO:0000313" key="2">
    <source>
        <dbReference type="EMBL" id="KAF0687319.1"/>
    </source>
</evidence>